<organism evidence="2 3">
    <name type="scientific">Portunus trituberculatus</name>
    <name type="common">Swimming crab</name>
    <name type="synonym">Neptunus trituberculatus</name>
    <dbReference type="NCBI Taxonomy" id="210409"/>
    <lineage>
        <taxon>Eukaryota</taxon>
        <taxon>Metazoa</taxon>
        <taxon>Ecdysozoa</taxon>
        <taxon>Arthropoda</taxon>
        <taxon>Crustacea</taxon>
        <taxon>Multicrustacea</taxon>
        <taxon>Malacostraca</taxon>
        <taxon>Eumalacostraca</taxon>
        <taxon>Eucarida</taxon>
        <taxon>Decapoda</taxon>
        <taxon>Pleocyemata</taxon>
        <taxon>Brachyura</taxon>
        <taxon>Eubrachyura</taxon>
        <taxon>Portunoidea</taxon>
        <taxon>Portunidae</taxon>
        <taxon>Portuninae</taxon>
        <taxon>Portunus</taxon>
    </lineage>
</organism>
<dbReference type="EMBL" id="VSRR010002968">
    <property type="protein sequence ID" value="MPC34039.1"/>
    <property type="molecule type" value="Genomic_DNA"/>
</dbReference>
<name>A0A5B7ELJ9_PORTR</name>
<evidence type="ECO:0000256" key="1">
    <source>
        <dbReference type="SAM" id="MobiDB-lite"/>
    </source>
</evidence>
<keyword evidence="3" id="KW-1185">Reference proteome</keyword>
<accession>A0A5B7ELJ9</accession>
<evidence type="ECO:0000313" key="2">
    <source>
        <dbReference type="EMBL" id="MPC34039.1"/>
    </source>
</evidence>
<dbReference type="Proteomes" id="UP000324222">
    <property type="component" value="Unassembled WGS sequence"/>
</dbReference>
<evidence type="ECO:0000313" key="3">
    <source>
        <dbReference type="Proteomes" id="UP000324222"/>
    </source>
</evidence>
<dbReference type="AlphaFoldDB" id="A0A5B7ELJ9"/>
<comment type="caution">
    <text evidence="2">The sequence shown here is derived from an EMBL/GenBank/DDBJ whole genome shotgun (WGS) entry which is preliminary data.</text>
</comment>
<feature type="compositionally biased region" description="Basic and acidic residues" evidence="1">
    <location>
        <begin position="1"/>
        <end position="10"/>
    </location>
</feature>
<reference evidence="2 3" key="1">
    <citation type="submission" date="2019-05" db="EMBL/GenBank/DDBJ databases">
        <title>Another draft genome of Portunus trituberculatus and its Hox gene families provides insights of decapod evolution.</title>
        <authorList>
            <person name="Jeong J.-H."/>
            <person name="Song I."/>
            <person name="Kim S."/>
            <person name="Choi T."/>
            <person name="Kim D."/>
            <person name="Ryu S."/>
            <person name="Kim W."/>
        </authorList>
    </citation>
    <scope>NUCLEOTIDE SEQUENCE [LARGE SCALE GENOMIC DNA]</scope>
    <source>
        <tissue evidence="2">Muscle</tissue>
    </source>
</reference>
<protein>
    <submittedName>
        <fullName evidence="2">Uncharacterized protein</fullName>
    </submittedName>
</protein>
<proteinExistence type="predicted"/>
<sequence>MMPRREKPRGDALIPPHHHHHHGSIHSLLAPRLPSVTKGVSPSLSCPSLALTSPPRPVLVRSAECLIYGQFHPKFSGLEQFKIIYK</sequence>
<gene>
    <name evidence="2" type="ORF">E2C01_027412</name>
</gene>
<feature type="region of interest" description="Disordered" evidence="1">
    <location>
        <begin position="1"/>
        <end position="28"/>
    </location>
</feature>